<organism evidence="1">
    <name type="scientific">Jonesiaceae bacterium BS-20</name>
    <dbReference type="NCBI Taxonomy" id="3120821"/>
    <lineage>
        <taxon>Bacteria</taxon>
        <taxon>Bacillati</taxon>
        <taxon>Actinomycetota</taxon>
        <taxon>Actinomycetes</taxon>
        <taxon>Micrococcales</taxon>
        <taxon>Jonesiaceae</taxon>
    </lineage>
</organism>
<dbReference type="NCBIfam" id="TIGR03543">
    <property type="entry name" value="divI1A_rptt_fam"/>
    <property type="match status" value="1"/>
</dbReference>
<accession>A0AAU7DYZ0</accession>
<protein>
    <submittedName>
        <fullName evidence="1">DivIVA domain-containing protein</fullName>
    </submittedName>
</protein>
<evidence type="ECO:0000313" key="1">
    <source>
        <dbReference type="EMBL" id="XBH22497.1"/>
    </source>
</evidence>
<dbReference type="AlphaFoldDB" id="A0AAU7DYZ0"/>
<reference evidence="1" key="1">
    <citation type="submission" date="2024-02" db="EMBL/GenBank/DDBJ databases">
        <title>Tomenella chthoni gen. nov. sp. nov., a member of the family Jonesiaceae isolated from bat guano.</title>
        <authorList>
            <person name="Miller S.L."/>
            <person name="King J."/>
            <person name="Sankaranarayanan K."/>
            <person name="Lawson P.A."/>
        </authorList>
    </citation>
    <scope>NUCLEOTIDE SEQUENCE</scope>
    <source>
        <strain evidence="1">BS-20</strain>
    </source>
</reference>
<name>A0AAU7DYZ0_9MICO</name>
<dbReference type="NCBIfam" id="TIGR03544">
    <property type="entry name" value="DivI1A_domain"/>
    <property type="match status" value="1"/>
</dbReference>
<dbReference type="InterPro" id="IPR019933">
    <property type="entry name" value="DivIVA_domain"/>
</dbReference>
<dbReference type="InterPro" id="IPR019932">
    <property type="entry name" value="CHP03543"/>
</dbReference>
<gene>
    <name evidence="1" type="ORF">V5R04_04540</name>
</gene>
<dbReference type="EMBL" id="CP146203">
    <property type="protein sequence ID" value="XBH22497.1"/>
    <property type="molecule type" value="Genomic_DNA"/>
</dbReference>
<sequence>MATMFTQVTGLRRGYDRAEVDEFFDFARRVYEDQTDEELSHRDIHTALFDLTRSGYVTSEVDAALDRLENAFVARNRQTVIGQQGPQGWSAFLNEQAKTLYPRLTRMPGERFTHPSKGRGYKSAEVDQMCRDLIDFFDGKKKVTAAEIRSLTFTSARGKKAYEETSVDAFMARAIEVLLGVQ</sequence>
<proteinExistence type="predicted"/>